<protein>
    <submittedName>
        <fullName evidence="1">Uncharacterized protein</fullName>
    </submittedName>
</protein>
<dbReference type="EMBL" id="LTAI01002143">
    <property type="protein sequence ID" value="ORD92967.1"/>
    <property type="molecule type" value="Genomic_DNA"/>
</dbReference>
<organism evidence="1 2">
    <name type="scientific">Hepatospora eriocheir</name>
    <dbReference type="NCBI Taxonomy" id="1081669"/>
    <lineage>
        <taxon>Eukaryota</taxon>
        <taxon>Fungi</taxon>
        <taxon>Fungi incertae sedis</taxon>
        <taxon>Microsporidia</taxon>
        <taxon>Hepatosporidae</taxon>
        <taxon>Hepatospora</taxon>
    </lineage>
</organism>
<evidence type="ECO:0000313" key="2">
    <source>
        <dbReference type="Proteomes" id="UP000192501"/>
    </source>
</evidence>
<comment type="caution">
    <text evidence="1">The sequence shown here is derived from an EMBL/GenBank/DDBJ whole genome shotgun (WGS) entry which is preliminary data.</text>
</comment>
<gene>
    <name evidence="1" type="ORF">A0H76_2877</name>
</gene>
<reference evidence="1 2" key="1">
    <citation type="journal article" date="2017" name="Environ. Microbiol.">
        <title>Decay of the glycolytic pathway and adaptation to intranuclear parasitism within Enterocytozoonidae microsporidia.</title>
        <authorList>
            <person name="Wiredu Boakye D."/>
            <person name="Jaroenlak P."/>
            <person name="Prachumwat A."/>
            <person name="Williams T.A."/>
            <person name="Bateman K.S."/>
            <person name="Itsathitphaisarn O."/>
            <person name="Sritunyalucksana K."/>
            <person name="Paszkiewicz K.H."/>
            <person name="Moore K.A."/>
            <person name="Stentiford G.D."/>
            <person name="Williams B.A."/>
        </authorList>
    </citation>
    <scope>NUCLEOTIDE SEQUENCE [LARGE SCALE GENOMIC DNA]</scope>
    <source>
        <strain evidence="2">canceri</strain>
    </source>
</reference>
<evidence type="ECO:0000313" key="1">
    <source>
        <dbReference type="EMBL" id="ORD92967.1"/>
    </source>
</evidence>
<sequence length="59" mass="7171">MYFYRTSKIMNLRKRCLVLHEKRFIYNFIIVGKLVKVYERCSIYNTIEIVEASCVFVLD</sequence>
<accession>A0A1X0Q5L1</accession>
<proteinExistence type="predicted"/>
<name>A0A1X0Q5L1_9MICR</name>
<dbReference type="AlphaFoldDB" id="A0A1X0Q5L1"/>
<dbReference type="VEuPathDB" id="MicrosporidiaDB:A0H76_2877"/>
<dbReference type="Proteomes" id="UP000192501">
    <property type="component" value="Unassembled WGS sequence"/>
</dbReference>